<feature type="compositionally biased region" description="Basic and acidic residues" evidence="2">
    <location>
        <begin position="35"/>
        <end position="54"/>
    </location>
</feature>
<feature type="compositionally biased region" description="Basic and acidic residues" evidence="2">
    <location>
        <begin position="265"/>
        <end position="330"/>
    </location>
</feature>
<name>A0ABD2JHL9_HETSC</name>
<evidence type="ECO:0000259" key="4">
    <source>
        <dbReference type="PROSITE" id="PS51352"/>
    </source>
</evidence>
<dbReference type="PROSITE" id="PS00194">
    <property type="entry name" value="THIOREDOXIN_1"/>
    <property type="match status" value="1"/>
</dbReference>
<comment type="caution">
    <text evidence="5">The sequence shown here is derived from an EMBL/GenBank/DDBJ whole genome shotgun (WGS) entry which is preliminary data.</text>
</comment>
<feature type="chain" id="PRO_5044780038" description="Thioredoxin domain-containing protein" evidence="3">
    <location>
        <begin position="24"/>
        <end position="330"/>
    </location>
</feature>
<feature type="region of interest" description="Disordered" evidence="2">
    <location>
        <begin position="28"/>
        <end position="59"/>
    </location>
</feature>
<dbReference type="InterPro" id="IPR017937">
    <property type="entry name" value="Thioredoxin_CS"/>
</dbReference>
<dbReference type="InterPro" id="IPR036249">
    <property type="entry name" value="Thioredoxin-like_sf"/>
</dbReference>
<dbReference type="Proteomes" id="UP001620645">
    <property type="component" value="Unassembled WGS sequence"/>
</dbReference>
<dbReference type="SUPFAM" id="SSF52833">
    <property type="entry name" value="Thioredoxin-like"/>
    <property type="match status" value="1"/>
</dbReference>
<evidence type="ECO:0000313" key="6">
    <source>
        <dbReference type="Proteomes" id="UP001620645"/>
    </source>
</evidence>
<organism evidence="5 6">
    <name type="scientific">Heterodera schachtii</name>
    <name type="common">Sugarbeet cyst nematode worm</name>
    <name type="synonym">Tylenchus schachtii</name>
    <dbReference type="NCBI Taxonomy" id="97005"/>
    <lineage>
        <taxon>Eukaryota</taxon>
        <taxon>Metazoa</taxon>
        <taxon>Ecdysozoa</taxon>
        <taxon>Nematoda</taxon>
        <taxon>Chromadorea</taxon>
        <taxon>Rhabditida</taxon>
        <taxon>Tylenchina</taxon>
        <taxon>Tylenchomorpha</taxon>
        <taxon>Tylenchoidea</taxon>
        <taxon>Heteroderidae</taxon>
        <taxon>Heteroderinae</taxon>
        <taxon>Heterodera</taxon>
    </lineage>
</organism>
<proteinExistence type="predicted"/>
<dbReference type="PANTHER" id="PTHR15337:SF23">
    <property type="entry name" value="THIOREDOXIN DOMAIN-CONTAINING PROTEIN"/>
    <property type="match status" value="1"/>
</dbReference>
<dbReference type="Pfam" id="PF13899">
    <property type="entry name" value="Thioredoxin_7"/>
    <property type="match status" value="1"/>
</dbReference>
<feature type="domain" description="Thioredoxin" evidence="4">
    <location>
        <begin position="49"/>
        <end position="181"/>
    </location>
</feature>
<evidence type="ECO:0000256" key="1">
    <source>
        <dbReference type="ARBA" id="ARBA00022729"/>
    </source>
</evidence>
<feature type="signal peptide" evidence="3">
    <location>
        <begin position="1"/>
        <end position="23"/>
    </location>
</feature>
<dbReference type="Gene3D" id="3.40.30.10">
    <property type="entry name" value="Glutaredoxin"/>
    <property type="match status" value="1"/>
</dbReference>
<evidence type="ECO:0000256" key="2">
    <source>
        <dbReference type="SAM" id="MobiDB-lite"/>
    </source>
</evidence>
<keyword evidence="1 3" id="KW-0732">Signal</keyword>
<gene>
    <name evidence="5" type="ORF">niasHS_006572</name>
</gene>
<feature type="compositionally biased region" description="Basic and acidic residues" evidence="2">
    <location>
        <begin position="184"/>
        <end position="249"/>
    </location>
</feature>
<sequence length="330" mass="37256">MRRRPFLSLFILFLSLCFTPILAHTDNENTEEAENSNKVEPERPKSDGEGETSKDPSGGFGTDIDWVPWDQAVSVALDLNRPIFLLIHKTWCGACDALKKSFATSPKRKELLELSKQFVMVNTEDEEEPEDEEYAPDGRYIPRLFILNKHGKRLPVDNKKNYPSNVAYFPQVPDVIRAMKEGMEEFEKEQKGTERTEEGESVAEEEKTEKEEEEGKKKKTDAESVADKKSAKSEKTTKKDEPKAEDEVGKGGCPHAAGKAAAKRKKEEEEKKKQAAAKSTEKRETTAEKKTDGGKEKSTEKKETVEKKTDAKKAEQQKKKKGAEKEKGEL</sequence>
<dbReference type="PANTHER" id="PTHR15337">
    <property type="entry name" value="ANTERIOR GRADIENT PROTEIN-RELATED"/>
    <property type="match status" value="1"/>
</dbReference>
<dbReference type="PROSITE" id="PS51352">
    <property type="entry name" value="THIOREDOXIN_2"/>
    <property type="match status" value="1"/>
</dbReference>
<dbReference type="InterPro" id="IPR051099">
    <property type="entry name" value="AGR/TXD"/>
</dbReference>
<dbReference type="InterPro" id="IPR013766">
    <property type="entry name" value="Thioredoxin_domain"/>
</dbReference>
<protein>
    <recommendedName>
        <fullName evidence="4">Thioredoxin domain-containing protein</fullName>
    </recommendedName>
</protein>
<accession>A0ABD2JHL9</accession>
<feature type="region of interest" description="Disordered" evidence="2">
    <location>
        <begin position="184"/>
        <end position="330"/>
    </location>
</feature>
<dbReference type="AlphaFoldDB" id="A0ABD2JHL9"/>
<dbReference type="EMBL" id="JBICCN010000143">
    <property type="protein sequence ID" value="KAL3090120.1"/>
    <property type="molecule type" value="Genomic_DNA"/>
</dbReference>
<reference evidence="5 6" key="1">
    <citation type="submission" date="2024-10" db="EMBL/GenBank/DDBJ databases">
        <authorList>
            <person name="Kim D."/>
        </authorList>
    </citation>
    <scope>NUCLEOTIDE SEQUENCE [LARGE SCALE GENOMIC DNA]</scope>
    <source>
        <strain evidence="5">Taebaek</strain>
    </source>
</reference>
<evidence type="ECO:0000313" key="5">
    <source>
        <dbReference type="EMBL" id="KAL3090120.1"/>
    </source>
</evidence>
<evidence type="ECO:0000256" key="3">
    <source>
        <dbReference type="SAM" id="SignalP"/>
    </source>
</evidence>
<keyword evidence="6" id="KW-1185">Reference proteome</keyword>